<keyword evidence="2" id="KW-1185">Reference proteome</keyword>
<evidence type="ECO:0000313" key="2">
    <source>
        <dbReference type="Proteomes" id="UP000289886"/>
    </source>
</evidence>
<gene>
    <name evidence="1" type="ORF">EOD39_9440</name>
</gene>
<dbReference type="PANTHER" id="PTHR11505">
    <property type="entry name" value="L1 TRANSPOSABLE ELEMENT-RELATED"/>
    <property type="match status" value="1"/>
</dbReference>
<evidence type="ECO:0000313" key="1">
    <source>
        <dbReference type="EMBL" id="RXM28726.1"/>
    </source>
</evidence>
<sequence>MLEACVKKNHQLLEHQFAWLEEMVLRTVTKLSSIQQGFANFTLELKDVKTELSSVRSVVDDSFKALSLCDSRMDHLESKTAELEDRNRRCNLRLVGLEEGAKGTDVITFLTQSLPLWFLTLAGKNIEIMRAHRAYADSSRPKDKPYTLIFNLLRYTDRQLVLQATRKTPSCSMNKVLRFYPDYCGLTAKRRRAFSQPLSLAHSQGMQAFLLYPAVEYKGDPCLFRSAHEALDFLVSLGIADFPECKDPSGRPFSSQGEEMETAELTKEPACRCLDTK</sequence>
<organism evidence="1 2">
    <name type="scientific">Acipenser ruthenus</name>
    <name type="common">Sterlet sturgeon</name>
    <dbReference type="NCBI Taxonomy" id="7906"/>
    <lineage>
        <taxon>Eukaryota</taxon>
        <taxon>Metazoa</taxon>
        <taxon>Chordata</taxon>
        <taxon>Craniata</taxon>
        <taxon>Vertebrata</taxon>
        <taxon>Euteleostomi</taxon>
        <taxon>Actinopterygii</taxon>
        <taxon>Chondrostei</taxon>
        <taxon>Acipenseriformes</taxon>
        <taxon>Acipenseridae</taxon>
        <taxon>Acipenser</taxon>
    </lineage>
</organism>
<proteinExistence type="predicted"/>
<comment type="caution">
    <text evidence="1">The sequence shown here is derived from an EMBL/GenBank/DDBJ whole genome shotgun (WGS) entry which is preliminary data.</text>
</comment>
<accession>A0A444U0J6</accession>
<dbReference type="Proteomes" id="UP000289886">
    <property type="component" value="Unassembled WGS sequence"/>
</dbReference>
<protein>
    <submittedName>
        <fullName evidence="1">LINE-1 type transposase domain-containing protein 1</fullName>
    </submittedName>
</protein>
<dbReference type="AlphaFoldDB" id="A0A444U0J6"/>
<dbReference type="Gene3D" id="3.30.70.1820">
    <property type="entry name" value="L1 transposable element, RRM domain"/>
    <property type="match status" value="1"/>
</dbReference>
<dbReference type="InterPro" id="IPR004244">
    <property type="entry name" value="Transposase_22"/>
</dbReference>
<dbReference type="EMBL" id="SCEB01215586">
    <property type="protein sequence ID" value="RXM28726.1"/>
    <property type="molecule type" value="Genomic_DNA"/>
</dbReference>
<name>A0A444U0J6_ACIRT</name>
<reference evidence="1 2" key="1">
    <citation type="submission" date="2019-01" db="EMBL/GenBank/DDBJ databases">
        <title>Draft Genome and Complete Hox-Cluster Characterization of the Sterlet Sturgeon (Acipenser ruthenus).</title>
        <authorList>
            <person name="Wei Q."/>
        </authorList>
    </citation>
    <scope>NUCLEOTIDE SEQUENCE [LARGE SCALE GENOMIC DNA]</scope>
    <source>
        <strain evidence="1">WHYD16114868_AA</strain>
        <tissue evidence="1">Blood</tissue>
    </source>
</reference>